<dbReference type="STRING" id="91928.A0A0D2BHU0"/>
<dbReference type="HOGENOM" id="CLU_068279_1_1_1"/>
<protein>
    <recommendedName>
        <fullName evidence="1">BTB domain-containing protein</fullName>
    </recommendedName>
</protein>
<dbReference type="VEuPathDB" id="FungiDB:PV08_10238"/>
<dbReference type="InterPro" id="IPR000210">
    <property type="entry name" value="BTB/POZ_dom"/>
</dbReference>
<reference evidence="2 3" key="1">
    <citation type="submission" date="2015-01" db="EMBL/GenBank/DDBJ databases">
        <title>The Genome Sequence of Exophiala spinifera CBS89968.</title>
        <authorList>
            <consortium name="The Broad Institute Genomics Platform"/>
            <person name="Cuomo C."/>
            <person name="de Hoog S."/>
            <person name="Gorbushina A."/>
            <person name="Stielow B."/>
            <person name="Teixiera M."/>
            <person name="Abouelleil A."/>
            <person name="Chapman S.B."/>
            <person name="Priest M."/>
            <person name="Young S.K."/>
            <person name="Wortman J."/>
            <person name="Nusbaum C."/>
            <person name="Birren B."/>
        </authorList>
    </citation>
    <scope>NUCLEOTIDE SEQUENCE [LARGE SCALE GENOMIC DNA]</scope>
    <source>
        <strain evidence="2 3">CBS 89968</strain>
    </source>
</reference>
<organism evidence="2 3">
    <name type="scientific">Exophiala spinifera</name>
    <dbReference type="NCBI Taxonomy" id="91928"/>
    <lineage>
        <taxon>Eukaryota</taxon>
        <taxon>Fungi</taxon>
        <taxon>Dikarya</taxon>
        <taxon>Ascomycota</taxon>
        <taxon>Pezizomycotina</taxon>
        <taxon>Eurotiomycetes</taxon>
        <taxon>Chaetothyriomycetidae</taxon>
        <taxon>Chaetothyriales</taxon>
        <taxon>Herpotrichiellaceae</taxon>
        <taxon>Exophiala</taxon>
    </lineage>
</organism>
<dbReference type="GeneID" id="27337321"/>
<dbReference type="PANTHER" id="PTHR47843:SF2">
    <property type="entry name" value="BTB DOMAIN-CONTAINING PROTEIN"/>
    <property type="match status" value="1"/>
</dbReference>
<dbReference type="Gene3D" id="3.30.710.10">
    <property type="entry name" value="Potassium Channel Kv1.1, Chain A"/>
    <property type="match status" value="1"/>
</dbReference>
<gene>
    <name evidence="2" type="ORF">PV08_10238</name>
</gene>
<evidence type="ECO:0000313" key="2">
    <source>
        <dbReference type="EMBL" id="KIW10939.1"/>
    </source>
</evidence>
<dbReference type="PANTHER" id="PTHR47843">
    <property type="entry name" value="BTB DOMAIN-CONTAINING PROTEIN-RELATED"/>
    <property type="match status" value="1"/>
</dbReference>
<name>A0A0D2BHU0_9EURO</name>
<feature type="domain" description="BTB" evidence="1">
    <location>
        <begin position="19"/>
        <end position="112"/>
    </location>
</feature>
<evidence type="ECO:0000259" key="1">
    <source>
        <dbReference type="Pfam" id="PF00651"/>
    </source>
</evidence>
<dbReference type="Proteomes" id="UP000053328">
    <property type="component" value="Unassembled WGS sequence"/>
</dbReference>
<dbReference type="CDD" id="cd18186">
    <property type="entry name" value="BTB_POZ_ZBTB_KLHL-like"/>
    <property type="match status" value="1"/>
</dbReference>
<keyword evidence="3" id="KW-1185">Reference proteome</keyword>
<dbReference type="InterPro" id="IPR011333">
    <property type="entry name" value="SKP1/BTB/POZ_sf"/>
</dbReference>
<dbReference type="EMBL" id="KN847499">
    <property type="protein sequence ID" value="KIW10939.1"/>
    <property type="molecule type" value="Genomic_DNA"/>
</dbReference>
<accession>A0A0D2BHU0</accession>
<sequence>MSSATNWEGHSFAGSEIMTVLVDKDEVKYYLHKDKLTSECPFFAKCLGSGMKEAHTNEVKLPEDDVEALDCFVDWIYKEPMPNISVGESVIVTMKAWVLAEKLCMPKWQNALIDHLAHIFTYFPVVKASHLSWINDNVPTPSPLSNFMRDYFAHELAKNAGAYRKKQESELGLDEGLWSALSKSPTGDQVTLKAIAIARDSDASNPKNRPHEHHVPV</sequence>
<proteinExistence type="predicted"/>
<dbReference type="OrthoDB" id="4120675at2759"/>
<evidence type="ECO:0000313" key="3">
    <source>
        <dbReference type="Proteomes" id="UP000053328"/>
    </source>
</evidence>
<dbReference type="RefSeq" id="XP_016231155.1">
    <property type="nucleotide sequence ID" value="XM_016384553.1"/>
</dbReference>
<dbReference type="SUPFAM" id="SSF54695">
    <property type="entry name" value="POZ domain"/>
    <property type="match status" value="1"/>
</dbReference>
<dbReference type="Pfam" id="PF00651">
    <property type="entry name" value="BTB"/>
    <property type="match status" value="1"/>
</dbReference>
<dbReference type="AlphaFoldDB" id="A0A0D2BHU0"/>